<dbReference type="InterPro" id="IPR023302">
    <property type="entry name" value="Pept_S9A_N"/>
</dbReference>
<evidence type="ECO:0000259" key="6">
    <source>
        <dbReference type="Pfam" id="PF00326"/>
    </source>
</evidence>
<dbReference type="InterPro" id="IPR001375">
    <property type="entry name" value="Peptidase_S9_cat"/>
</dbReference>
<gene>
    <name evidence="8" type="primary">ptrB</name>
    <name evidence="8" type="ORF">GCM10010994_35160</name>
</gene>
<feature type="domain" description="Peptidase S9 prolyl oligopeptidase catalytic" evidence="6">
    <location>
        <begin position="480"/>
        <end position="695"/>
    </location>
</feature>
<comment type="similarity">
    <text evidence="1">Belongs to the peptidase S9A family.</text>
</comment>
<evidence type="ECO:0000256" key="5">
    <source>
        <dbReference type="SAM" id="MobiDB-lite"/>
    </source>
</evidence>
<dbReference type="PRINTS" id="PR00862">
    <property type="entry name" value="PROLIGOPTASE"/>
</dbReference>
<dbReference type="SUPFAM" id="SSF50993">
    <property type="entry name" value="Peptidase/esterase 'gauge' domain"/>
    <property type="match status" value="1"/>
</dbReference>
<dbReference type="PANTHER" id="PTHR11757">
    <property type="entry name" value="PROTEASE FAMILY S9A OLIGOPEPTIDASE"/>
    <property type="match status" value="1"/>
</dbReference>
<keyword evidence="2" id="KW-0645">Protease</keyword>
<protein>
    <submittedName>
        <fullName evidence="8">Peptidase S9</fullName>
    </submittedName>
</protein>
<dbReference type="Gene3D" id="3.40.50.1820">
    <property type="entry name" value="alpha/beta hydrolase"/>
    <property type="match status" value="1"/>
</dbReference>
<dbReference type="Pfam" id="PF02897">
    <property type="entry name" value="Peptidase_S9_N"/>
    <property type="match status" value="1"/>
</dbReference>
<dbReference type="InterPro" id="IPR002470">
    <property type="entry name" value="Peptidase_S9A"/>
</dbReference>
<dbReference type="EMBL" id="BMGG01000006">
    <property type="protein sequence ID" value="GGC73749.1"/>
    <property type="molecule type" value="Genomic_DNA"/>
</dbReference>
<dbReference type="AlphaFoldDB" id="A0A916XHJ4"/>
<dbReference type="PANTHER" id="PTHR11757:SF19">
    <property type="entry name" value="PROLYL ENDOPEPTIDASE-LIKE"/>
    <property type="match status" value="1"/>
</dbReference>
<feature type="region of interest" description="Disordered" evidence="5">
    <location>
        <begin position="1"/>
        <end position="21"/>
    </location>
</feature>
<dbReference type="Gene3D" id="2.130.10.120">
    <property type="entry name" value="Prolyl oligopeptidase, N-terminal domain"/>
    <property type="match status" value="1"/>
</dbReference>
<keyword evidence="3" id="KW-0378">Hydrolase</keyword>
<comment type="caution">
    <text evidence="8">The sequence shown here is derived from an EMBL/GenBank/DDBJ whole genome shotgun (WGS) entry which is preliminary data.</text>
</comment>
<evidence type="ECO:0000256" key="1">
    <source>
        <dbReference type="ARBA" id="ARBA00005228"/>
    </source>
</evidence>
<dbReference type="SUPFAM" id="SSF53474">
    <property type="entry name" value="alpha/beta-Hydrolases"/>
    <property type="match status" value="1"/>
</dbReference>
<dbReference type="RefSeq" id="WP_188610486.1">
    <property type="nucleotide sequence ID" value="NZ_BMGG01000006.1"/>
</dbReference>
<reference evidence="8" key="1">
    <citation type="journal article" date="2014" name="Int. J. Syst. Evol. Microbiol.">
        <title>Complete genome sequence of Corynebacterium casei LMG S-19264T (=DSM 44701T), isolated from a smear-ripened cheese.</title>
        <authorList>
            <consortium name="US DOE Joint Genome Institute (JGI-PGF)"/>
            <person name="Walter F."/>
            <person name="Albersmeier A."/>
            <person name="Kalinowski J."/>
            <person name="Ruckert C."/>
        </authorList>
    </citation>
    <scope>NUCLEOTIDE SEQUENCE</scope>
    <source>
        <strain evidence="8">CGMCC 1.12919</strain>
    </source>
</reference>
<dbReference type="Proteomes" id="UP000637002">
    <property type="component" value="Unassembled WGS sequence"/>
</dbReference>
<evidence type="ECO:0000259" key="7">
    <source>
        <dbReference type="Pfam" id="PF02897"/>
    </source>
</evidence>
<feature type="domain" description="Peptidase S9A N-terminal" evidence="7">
    <location>
        <begin position="19"/>
        <end position="421"/>
    </location>
</feature>
<dbReference type="GO" id="GO:0004252">
    <property type="term" value="F:serine-type endopeptidase activity"/>
    <property type="evidence" value="ECO:0007669"/>
    <property type="project" value="InterPro"/>
</dbReference>
<evidence type="ECO:0000256" key="3">
    <source>
        <dbReference type="ARBA" id="ARBA00022801"/>
    </source>
</evidence>
<evidence type="ECO:0000256" key="4">
    <source>
        <dbReference type="ARBA" id="ARBA00022825"/>
    </source>
</evidence>
<proteinExistence type="inferred from homology"/>
<reference evidence="8" key="2">
    <citation type="submission" date="2020-09" db="EMBL/GenBank/DDBJ databases">
        <authorList>
            <person name="Sun Q."/>
            <person name="Zhou Y."/>
        </authorList>
    </citation>
    <scope>NUCLEOTIDE SEQUENCE</scope>
    <source>
        <strain evidence="8">CGMCC 1.12919</strain>
    </source>
</reference>
<dbReference type="GO" id="GO:0006508">
    <property type="term" value="P:proteolysis"/>
    <property type="evidence" value="ECO:0007669"/>
    <property type="project" value="UniProtKB-KW"/>
</dbReference>
<evidence type="ECO:0000313" key="8">
    <source>
        <dbReference type="EMBL" id="GGC73749.1"/>
    </source>
</evidence>
<sequence length="699" mass="76482">MTAPSPEPAALPPKASPQPTTRLVHGERLTDEFGWLRADNWAQVLKDPGALPAPIRTHLEAENAYCAAVMAPAKALRAKLIKEMRGRMKEDESSVPEPDGPFAYYERYNAGAEHPLVCRTPRDGGIEEVLLDAEALSSGKPFFDLGGVTHTHDHARIAYSVDERGSEYYRIRIRDLPDRDLGDTVDDTTGDIVWTAAGDAFYYVMNDDNHRPSRVFRHRVGAPQAQDDLIYAEADPGWFVNIDSTQSSRFLVIAAGDHETSESWLVELDDPQARPVLVAPRQGQVMYDVEHHGDRLIISTNADGAEDFKLVEAPVASPGRDSWSDLVPYRAGVMILSHIAFARHLVRMERQDARPRIVVRTFATGEEHAIAFDEEAYALGLDGGLEYDTDVVRFIYASLTTPATTYAYDMATRTRTLLKQQEVPSGHDPAAYVTRRLLAPAPDGALVPVSLLYRRGTPLDGTAPALVYGYGAYGSAMSASFRTNPLSLVDRGFIYAIAHVRGGTEKGWAWYLDGKRHKKPNTFSDFVAVCEHLVAEGFTGRGRIVAHGGSAGGMLMGAVANMAPALFAGIVADVPFVDVLNTMLDGELPLTPPEWPEWGNPGESRADFDFIQSYSPYDCIRPQDYPPILALGGLTDPRVTYWEPAKWVAKLRATMTGGGPILLHTNMDAGHGGAAGRFDSLKETALIYAFALQAVAGFD</sequence>
<dbReference type="InterPro" id="IPR051543">
    <property type="entry name" value="Serine_Peptidase_S9A"/>
</dbReference>
<keyword evidence="9" id="KW-1185">Reference proteome</keyword>
<feature type="compositionally biased region" description="Pro residues" evidence="5">
    <location>
        <begin position="1"/>
        <end position="16"/>
    </location>
</feature>
<organism evidence="8 9">
    <name type="scientific">Chelatococcus reniformis</name>
    <dbReference type="NCBI Taxonomy" id="1494448"/>
    <lineage>
        <taxon>Bacteria</taxon>
        <taxon>Pseudomonadati</taxon>
        <taxon>Pseudomonadota</taxon>
        <taxon>Alphaproteobacteria</taxon>
        <taxon>Hyphomicrobiales</taxon>
        <taxon>Chelatococcaceae</taxon>
        <taxon>Chelatococcus</taxon>
    </lineage>
</organism>
<keyword evidence="4" id="KW-0720">Serine protease</keyword>
<name>A0A916XHJ4_9HYPH</name>
<dbReference type="InterPro" id="IPR029058">
    <property type="entry name" value="AB_hydrolase_fold"/>
</dbReference>
<evidence type="ECO:0000256" key="2">
    <source>
        <dbReference type="ARBA" id="ARBA00022670"/>
    </source>
</evidence>
<dbReference type="Pfam" id="PF00326">
    <property type="entry name" value="Peptidase_S9"/>
    <property type="match status" value="1"/>
</dbReference>
<accession>A0A916XHJ4</accession>
<evidence type="ECO:0000313" key="9">
    <source>
        <dbReference type="Proteomes" id="UP000637002"/>
    </source>
</evidence>